<proteinExistence type="predicted"/>
<evidence type="ECO:0000313" key="2">
    <source>
        <dbReference type="Proteomes" id="UP001331761"/>
    </source>
</evidence>
<sequence>MEPNGHLDKMINTLVSDMPLTKCAHCRAKLVLWLAASKVAEVRATEKRLERMEKYGHELDALCRNRLAHLRGVDRSMSLFQDHLDKETELIHSK</sequence>
<protein>
    <submittedName>
        <fullName evidence="1">Uncharacterized protein</fullName>
    </submittedName>
</protein>
<keyword evidence="2" id="KW-1185">Reference proteome</keyword>
<organism evidence="1 2">
    <name type="scientific">Trichostrongylus colubriformis</name>
    <name type="common">Black scour worm</name>
    <dbReference type="NCBI Taxonomy" id="6319"/>
    <lineage>
        <taxon>Eukaryota</taxon>
        <taxon>Metazoa</taxon>
        <taxon>Ecdysozoa</taxon>
        <taxon>Nematoda</taxon>
        <taxon>Chromadorea</taxon>
        <taxon>Rhabditida</taxon>
        <taxon>Rhabditina</taxon>
        <taxon>Rhabditomorpha</taxon>
        <taxon>Strongyloidea</taxon>
        <taxon>Trichostrongylidae</taxon>
        <taxon>Trichostrongylus</taxon>
    </lineage>
</organism>
<dbReference type="EMBL" id="WIXE01001455">
    <property type="protein sequence ID" value="KAK5985682.1"/>
    <property type="molecule type" value="Genomic_DNA"/>
</dbReference>
<gene>
    <name evidence="1" type="ORF">GCK32_020091</name>
</gene>
<accession>A0AAN8IY05</accession>
<evidence type="ECO:0000313" key="1">
    <source>
        <dbReference type="EMBL" id="KAK5985682.1"/>
    </source>
</evidence>
<reference evidence="1 2" key="1">
    <citation type="submission" date="2019-10" db="EMBL/GenBank/DDBJ databases">
        <title>Assembly and Annotation for the nematode Trichostrongylus colubriformis.</title>
        <authorList>
            <person name="Martin J."/>
        </authorList>
    </citation>
    <scope>NUCLEOTIDE SEQUENCE [LARGE SCALE GENOMIC DNA]</scope>
    <source>
        <strain evidence="1">G859</strain>
        <tissue evidence="1">Whole worm</tissue>
    </source>
</reference>
<dbReference type="Proteomes" id="UP001331761">
    <property type="component" value="Unassembled WGS sequence"/>
</dbReference>
<name>A0AAN8IY05_TRICO</name>
<comment type="caution">
    <text evidence="1">The sequence shown here is derived from an EMBL/GenBank/DDBJ whole genome shotgun (WGS) entry which is preliminary data.</text>
</comment>
<dbReference type="AlphaFoldDB" id="A0AAN8IY05"/>